<dbReference type="AlphaFoldDB" id="A0A7C4WDT2"/>
<evidence type="ECO:0000313" key="3">
    <source>
        <dbReference type="EMBL" id="HGU59300.1"/>
    </source>
</evidence>
<evidence type="ECO:0000259" key="2">
    <source>
        <dbReference type="Pfam" id="PF21113"/>
    </source>
</evidence>
<dbReference type="InterPro" id="IPR043166">
    <property type="entry name" value="LarA-like_C"/>
</dbReference>
<dbReference type="GO" id="GO:0050043">
    <property type="term" value="F:lactate racemase activity"/>
    <property type="evidence" value="ECO:0007669"/>
    <property type="project" value="InterPro"/>
</dbReference>
<reference evidence="3" key="1">
    <citation type="journal article" date="2020" name="mSystems">
        <title>Genome- and Community-Level Interaction Insights into Carbon Utilization and Element Cycling Functions of Hydrothermarchaeota in Hydrothermal Sediment.</title>
        <authorList>
            <person name="Zhou Z."/>
            <person name="Liu Y."/>
            <person name="Xu W."/>
            <person name="Pan J."/>
            <person name="Luo Z.H."/>
            <person name="Li M."/>
        </authorList>
    </citation>
    <scope>NUCLEOTIDE SEQUENCE [LARGE SCALE GENOMIC DNA]</scope>
    <source>
        <strain evidence="3">SpSt-62</strain>
    </source>
</reference>
<evidence type="ECO:0000259" key="1">
    <source>
        <dbReference type="Pfam" id="PF09861"/>
    </source>
</evidence>
<feature type="domain" description="LarA-like N-terminal" evidence="1">
    <location>
        <begin position="7"/>
        <end position="208"/>
    </location>
</feature>
<comment type="caution">
    <text evidence="3">The sequence shown here is derived from an EMBL/GenBank/DDBJ whole genome shotgun (WGS) entry which is preliminary data.</text>
</comment>
<dbReference type="Gene3D" id="3.40.50.11440">
    <property type="match status" value="1"/>
</dbReference>
<name>A0A7C4WDT2_9EURY</name>
<dbReference type="PANTHER" id="PTHR33171">
    <property type="entry name" value="LAR_N DOMAIN-CONTAINING PROTEIN"/>
    <property type="match status" value="1"/>
</dbReference>
<organism evidence="3">
    <name type="scientific">Geoglobus ahangari</name>
    <dbReference type="NCBI Taxonomy" id="113653"/>
    <lineage>
        <taxon>Archaea</taxon>
        <taxon>Methanobacteriati</taxon>
        <taxon>Methanobacteriota</taxon>
        <taxon>Archaeoglobi</taxon>
        <taxon>Archaeoglobales</taxon>
        <taxon>Archaeoglobaceae</taxon>
        <taxon>Geoglobus</taxon>
    </lineage>
</organism>
<dbReference type="InterPro" id="IPR047926">
    <property type="entry name" value="Ni_dep_LarA"/>
</dbReference>
<protein>
    <submittedName>
        <fullName evidence="3">Nickel-dependent lactate racemase</fullName>
    </submittedName>
</protein>
<accession>A0A7C4WDT2</accession>
<dbReference type="Gene3D" id="3.90.226.30">
    <property type="match status" value="1"/>
</dbReference>
<dbReference type="NCBIfam" id="NF033504">
    <property type="entry name" value="Ni_dep_LarA"/>
    <property type="match status" value="1"/>
</dbReference>
<dbReference type="InterPro" id="IPR048068">
    <property type="entry name" value="LarA-like"/>
</dbReference>
<gene>
    <name evidence="3" type="primary">larA</name>
    <name evidence="3" type="ORF">ENT89_03825</name>
</gene>
<dbReference type="Pfam" id="PF21113">
    <property type="entry name" value="LarA_C"/>
    <property type="match status" value="1"/>
</dbReference>
<proteinExistence type="predicted"/>
<dbReference type="InterPro" id="IPR048520">
    <property type="entry name" value="LarA_C"/>
</dbReference>
<dbReference type="EMBL" id="DTAK01000022">
    <property type="protein sequence ID" value="HGU59300.1"/>
    <property type="molecule type" value="Genomic_DNA"/>
</dbReference>
<feature type="domain" description="Lactate racemase C-terminal" evidence="2">
    <location>
        <begin position="271"/>
        <end position="414"/>
    </location>
</feature>
<dbReference type="PANTHER" id="PTHR33171:SF17">
    <property type="entry name" value="LARA-LIKE N-TERMINAL DOMAIN-CONTAINING PROTEIN"/>
    <property type="match status" value="1"/>
</dbReference>
<dbReference type="Pfam" id="PF09861">
    <property type="entry name" value="Lar_N"/>
    <property type="match status" value="1"/>
</dbReference>
<dbReference type="InterPro" id="IPR018657">
    <property type="entry name" value="LarA-like_N"/>
</dbReference>
<sequence length="418" mass="46705">MRLSLPYGDKEMEVEFEKRMKVEILEPRYVEKIADLKEEVYIALNQLVGLENIDFFRGAKNVCLVVSDHTRPIPSGDIAEAILDRLEEVGVDSSNVTILVGGGLHRVNEDAVRLILGRRVLERVGNLVFHNAEDEGNLVYLGRTRRGTPIWLNKKFVEAERKIVTGAVSPHQIMGFTGGAKGVAVGVAGYKTIECTHSYLKSPNARLGMLEGNPAREEVDEIGERAKIDLLVNVVLNHRNEPVKVFAGHWFRAYRKAVEFARNIFEVKVSQRADLVLASPGGYPRDVDVYQSQKALAAAEIIVKKGGVIILVAECREDIGNPVFESVMRSFETPEEIVEYFMRTPFRMGVHKAYMWARALLKSRVILVSQNINSDIARVLKVELANSLSDALEIAYEHIFPEKIVALPYGSTVIPKIG</sequence>